<evidence type="ECO:0000313" key="9">
    <source>
        <dbReference type="Proteomes" id="UP001596001"/>
    </source>
</evidence>
<dbReference type="PRINTS" id="PR00260">
    <property type="entry name" value="CHEMTRNSDUCR"/>
</dbReference>
<feature type="domain" description="HAMP" evidence="7">
    <location>
        <begin position="217"/>
        <end position="270"/>
    </location>
</feature>
<name>A0ABV9QAI0_9BURK</name>
<evidence type="ECO:0000256" key="4">
    <source>
        <dbReference type="SAM" id="Phobius"/>
    </source>
</evidence>
<evidence type="ECO:0000256" key="2">
    <source>
        <dbReference type="ARBA" id="ARBA00029447"/>
    </source>
</evidence>
<dbReference type="PANTHER" id="PTHR43531:SF14">
    <property type="entry name" value="METHYL-ACCEPTING CHEMOTAXIS PROTEIN I-RELATED"/>
    <property type="match status" value="1"/>
</dbReference>
<dbReference type="Gene3D" id="3.30.450.20">
    <property type="entry name" value="PAS domain"/>
    <property type="match status" value="1"/>
</dbReference>
<accession>A0ABV9QAI0</accession>
<dbReference type="SUPFAM" id="SSF55785">
    <property type="entry name" value="PYP-like sensor domain (PAS domain)"/>
    <property type="match status" value="1"/>
</dbReference>
<dbReference type="Pfam" id="PF08447">
    <property type="entry name" value="PAS_3"/>
    <property type="match status" value="1"/>
</dbReference>
<dbReference type="InterPro" id="IPR013655">
    <property type="entry name" value="PAS_fold_3"/>
</dbReference>
<comment type="caution">
    <text evidence="8">The sequence shown here is derived from an EMBL/GenBank/DDBJ whole genome shotgun (WGS) entry which is preliminary data.</text>
</comment>
<evidence type="ECO:0000259" key="6">
    <source>
        <dbReference type="PROSITE" id="PS50112"/>
    </source>
</evidence>
<dbReference type="InterPro" id="IPR035965">
    <property type="entry name" value="PAS-like_dom_sf"/>
</dbReference>
<dbReference type="SMART" id="SM00283">
    <property type="entry name" value="MA"/>
    <property type="match status" value="1"/>
</dbReference>
<feature type="transmembrane region" description="Helical" evidence="4">
    <location>
        <begin position="166"/>
        <end position="189"/>
    </location>
</feature>
<evidence type="ECO:0000256" key="1">
    <source>
        <dbReference type="ARBA" id="ARBA00022481"/>
    </source>
</evidence>
<dbReference type="InterPro" id="IPR000014">
    <property type="entry name" value="PAS"/>
</dbReference>
<feature type="transmembrane region" description="Helical" evidence="4">
    <location>
        <begin position="195"/>
        <end position="215"/>
    </location>
</feature>
<evidence type="ECO:0000259" key="5">
    <source>
        <dbReference type="PROSITE" id="PS50111"/>
    </source>
</evidence>
<dbReference type="InterPro" id="IPR004090">
    <property type="entry name" value="Chemotax_Me-accpt_rcpt"/>
</dbReference>
<dbReference type="PROSITE" id="PS50885">
    <property type="entry name" value="HAMP"/>
    <property type="match status" value="1"/>
</dbReference>
<keyword evidence="4" id="KW-0812">Transmembrane</keyword>
<keyword evidence="1" id="KW-0488">Methylation</keyword>
<protein>
    <submittedName>
        <fullName evidence="8">Methyl-accepting chemotaxis protein</fullName>
    </submittedName>
</protein>
<feature type="domain" description="Methyl-accepting transducer" evidence="5">
    <location>
        <begin position="275"/>
        <end position="504"/>
    </location>
</feature>
<evidence type="ECO:0000313" key="8">
    <source>
        <dbReference type="EMBL" id="MFC4787859.1"/>
    </source>
</evidence>
<organism evidence="8 9">
    <name type="scientific">Giesbergeria sinuosa</name>
    <dbReference type="NCBI Taxonomy" id="80883"/>
    <lineage>
        <taxon>Bacteria</taxon>
        <taxon>Pseudomonadati</taxon>
        <taxon>Pseudomonadota</taxon>
        <taxon>Betaproteobacteria</taxon>
        <taxon>Burkholderiales</taxon>
        <taxon>Comamonadaceae</taxon>
        <taxon>Giesbergeria</taxon>
    </lineage>
</organism>
<gene>
    <name evidence="8" type="ORF">ACFO6X_02465</name>
</gene>
<comment type="similarity">
    <text evidence="2">Belongs to the methyl-accepting chemotaxis (MCP) protein family.</text>
</comment>
<keyword evidence="9" id="KW-1185">Reference proteome</keyword>
<dbReference type="InterPro" id="IPR004089">
    <property type="entry name" value="MCPsignal_dom"/>
</dbReference>
<dbReference type="SMART" id="SM00086">
    <property type="entry name" value="PAC"/>
    <property type="match status" value="1"/>
</dbReference>
<keyword evidence="3" id="KW-0807">Transducer</keyword>
<dbReference type="CDD" id="cd00130">
    <property type="entry name" value="PAS"/>
    <property type="match status" value="1"/>
</dbReference>
<dbReference type="Proteomes" id="UP001596001">
    <property type="component" value="Unassembled WGS sequence"/>
</dbReference>
<proteinExistence type="inferred from homology"/>
<dbReference type="CDD" id="cd11386">
    <property type="entry name" value="MCP_signal"/>
    <property type="match status" value="1"/>
</dbReference>
<dbReference type="PROSITE" id="PS50112">
    <property type="entry name" value="PAS"/>
    <property type="match status" value="1"/>
</dbReference>
<dbReference type="PROSITE" id="PS50111">
    <property type="entry name" value="CHEMOTAXIS_TRANSDUC_2"/>
    <property type="match status" value="1"/>
</dbReference>
<dbReference type="InterPro" id="IPR001610">
    <property type="entry name" value="PAC"/>
</dbReference>
<dbReference type="Pfam" id="PF00015">
    <property type="entry name" value="MCPsignal"/>
    <property type="match status" value="1"/>
</dbReference>
<reference evidence="9" key="1">
    <citation type="journal article" date="2019" name="Int. J. Syst. Evol. Microbiol.">
        <title>The Global Catalogue of Microorganisms (GCM) 10K type strain sequencing project: providing services to taxonomists for standard genome sequencing and annotation.</title>
        <authorList>
            <consortium name="The Broad Institute Genomics Platform"/>
            <consortium name="The Broad Institute Genome Sequencing Center for Infectious Disease"/>
            <person name="Wu L."/>
            <person name="Ma J."/>
        </authorList>
    </citation>
    <scope>NUCLEOTIDE SEQUENCE [LARGE SCALE GENOMIC DNA]</scope>
    <source>
        <strain evidence="9">CCUG 49452</strain>
    </source>
</reference>
<keyword evidence="4" id="KW-0472">Membrane</keyword>
<dbReference type="PANTHER" id="PTHR43531">
    <property type="entry name" value="PROTEIN ICFG"/>
    <property type="match status" value="1"/>
</dbReference>
<feature type="domain" description="PAS" evidence="6">
    <location>
        <begin position="25"/>
        <end position="60"/>
    </location>
</feature>
<dbReference type="InterPro" id="IPR003660">
    <property type="entry name" value="HAMP_dom"/>
</dbReference>
<evidence type="ECO:0000259" key="7">
    <source>
        <dbReference type="PROSITE" id="PS50885"/>
    </source>
</evidence>
<dbReference type="RefSeq" id="WP_382429691.1">
    <property type="nucleotide sequence ID" value="NZ_JBHSHJ010000001.1"/>
</dbReference>
<dbReference type="Gene3D" id="1.10.287.950">
    <property type="entry name" value="Methyl-accepting chemotaxis protein"/>
    <property type="match status" value="1"/>
</dbReference>
<dbReference type="SUPFAM" id="SSF58104">
    <property type="entry name" value="Methyl-accepting chemotaxis protein (MCP) signaling domain"/>
    <property type="match status" value="1"/>
</dbReference>
<keyword evidence="4" id="KW-1133">Transmembrane helix</keyword>
<evidence type="ECO:0000256" key="3">
    <source>
        <dbReference type="PROSITE-ProRule" id="PRU00284"/>
    </source>
</evidence>
<dbReference type="NCBIfam" id="TIGR00229">
    <property type="entry name" value="sensory_box"/>
    <property type="match status" value="1"/>
</dbReference>
<sequence>MRVNLPVTDQEYEFPAKTMLVSTTDTTGVITHCNQAFMDASGYAYEELIGQPHNLIRHPDMPPQAYKDLWATVGRGLPWLGIVKNRRKNGGFYWVRANVTPIMEGGKPRGYMSVRTKHSRNEIAQAEALYVQLRADLAAQRETFRLHRGTVVHPGLRGALQRVRQVGATPTLGLMLAGMAAIATLPRWLDWQGPLAWAAELGLLLLTGAGVLTWFQRRIVGGMRNAGYFARDIAACNLSTQLDMSQFPNSLQPMARSLQQIQVNLRAVVGDVRTEIVGFMAAADRIAQGGHDLYARTEAQASSLVQTTSAMETLSSAVHQTAQTAEQVSGDSVQSAEVARQGGQAVQQVGQAMQAIEHSSRQVRDIIAVIEGIAFQTNLLALNAAVEAARAGEQGRGFAVVAGEVRALAQRSAQAAKEIRTLISASAQQVADGTHQMAQAGQTINDVVASVYRVSELVRQISHATTEQSVGIDQANAAMVQLEMVTQQNAALVEQTSVSADALKNSSTALSRSVEVFRLD</sequence>
<dbReference type="EMBL" id="JBHSHJ010000001">
    <property type="protein sequence ID" value="MFC4787859.1"/>
    <property type="molecule type" value="Genomic_DNA"/>
</dbReference>
<dbReference type="InterPro" id="IPR051310">
    <property type="entry name" value="MCP_chemotaxis"/>
</dbReference>